<dbReference type="Proteomes" id="UP001056120">
    <property type="component" value="Linkage Group LG21"/>
</dbReference>
<accession>A0ACB9CD84</accession>
<dbReference type="EMBL" id="CM042038">
    <property type="protein sequence ID" value="KAI3732221.1"/>
    <property type="molecule type" value="Genomic_DNA"/>
</dbReference>
<reference evidence="2" key="1">
    <citation type="journal article" date="2022" name="Mol. Ecol. Resour.">
        <title>The genomes of chicory, endive, great burdock and yacon provide insights into Asteraceae palaeo-polyploidization history and plant inulin production.</title>
        <authorList>
            <person name="Fan W."/>
            <person name="Wang S."/>
            <person name="Wang H."/>
            <person name="Wang A."/>
            <person name="Jiang F."/>
            <person name="Liu H."/>
            <person name="Zhao H."/>
            <person name="Xu D."/>
            <person name="Zhang Y."/>
        </authorList>
    </citation>
    <scope>NUCLEOTIDE SEQUENCE [LARGE SCALE GENOMIC DNA]</scope>
    <source>
        <strain evidence="2">cv. Yunnan</strain>
    </source>
</reference>
<organism evidence="1 2">
    <name type="scientific">Smallanthus sonchifolius</name>
    <dbReference type="NCBI Taxonomy" id="185202"/>
    <lineage>
        <taxon>Eukaryota</taxon>
        <taxon>Viridiplantae</taxon>
        <taxon>Streptophyta</taxon>
        <taxon>Embryophyta</taxon>
        <taxon>Tracheophyta</taxon>
        <taxon>Spermatophyta</taxon>
        <taxon>Magnoliopsida</taxon>
        <taxon>eudicotyledons</taxon>
        <taxon>Gunneridae</taxon>
        <taxon>Pentapetalae</taxon>
        <taxon>asterids</taxon>
        <taxon>campanulids</taxon>
        <taxon>Asterales</taxon>
        <taxon>Asteraceae</taxon>
        <taxon>Asteroideae</taxon>
        <taxon>Heliantheae alliance</taxon>
        <taxon>Millerieae</taxon>
        <taxon>Smallanthus</taxon>
    </lineage>
</organism>
<evidence type="ECO:0000313" key="2">
    <source>
        <dbReference type="Proteomes" id="UP001056120"/>
    </source>
</evidence>
<gene>
    <name evidence="1" type="ORF">L1987_63420</name>
</gene>
<comment type="caution">
    <text evidence="1">The sequence shown here is derived from an EMBL/GenBank/DDBJ whole genome shotgun (WGS) entry which is preliminary data.</text>
</comment>
<proteinExistence type="predicted"/>
<name>A0ACB9CD84_9ASTR</name>
<keyword evidence="2" id="KW-1185">Reference proteome</keyword>
<reference evidence="1 2" key="2">
    <citation type="journal article" date="2022" name="Mol. Ecol. Resour.">
        <title>The genomes of chicory, endive, great burdock and yacon provide insights into Asteraceae paleo-polyploidization history and plant inulin production.</title>
        <authorList>
            <person name="Fan W."/>
            <person name="Wang S."/>
            <person name="Wang H."/>
            <person name="Wang A."/>
            <person name="Jiang F."/>
            <person name="Liu H."/>
            <person name="Zhao H."/>
            <person name="Xu D."/>
            <person name="Zhang Y."/>
        </authorList>
    </citation>
    <scope>NUCLEOTIDE SEQUENCE [LARGE SCALE GENOMIC DNA]</scope>
    <source>
        <strain evidence="2">cv. Yunnan</strain>
        <tissue evidence="1">Leaves</tissue>
    </source>
</reference>
<sequence length="234" mass="24481">MVGLHGIPVLLKDTIATKDKLNTIAGSFALLGSIVPRDAGVVSRLRQVGAVILGKASLSEWSSFRSLSAPSGFSPRAGQGKNPYVLSATPCGSSSGPAISVASNMVAVSIGTETDGSILCPASFNSVVGIKPTVGLTSRAGVIPISPSLDTVGPICRTVSDAAYVLDTIVGFDYNDREATNKASPYIPPGGYTQFLKPDRLKGKRIGIIRNPFFVFSNGSNLPQVFENRLQTLR</sequence>
<protein>
    <submittedName>
        <fullName evidence="1">Uncharacterized protein</fullName>
    </submittedName>
</protein>
<evidence type="ECO:0000313" key="1">
    <source>
        <dbReference type="EMBL" id="KAI3732221.1"/>
    </source>
</evidence>